<dbReference type="RefSeq" id="WP_155177718.1">
    <property type="nucleotide sequence ID" value="NZ_WNAK01000050.1"/>
</dbReference>
<evidence type="ECO:0000259" key="1">
    <source>
        <dbReference type="SMART" id="SM00091"/>
    </source>
</evidence>
<dbReference type="Pfam" id="PF13426">
    <property type="entry name" value="PAS_9"/>
    <property type="match status" value="1"/>
</dbReference>
<organism evidence="2 3">
    <name type="scientific">Roseburia faecis</name>
    <dbReference type="NCBI Taxonomy" id="301302"/>
    <lineage>
        <taxon>Bacteria</taxon>
        <taxon>Bacillati</taxon>
        <taxon>Bacillota</taxon>
        <taxon>Clostridia</taxon>
        <taxon>Lachnospirales</taxon>
        <taxon>Lachnospiraceae</taxon>
        <taxon>Roseburia</taxon>
    </lineage>
</organism>
<feature type="domain" description="PAS" evidence="1">
    <location>
        <begin position="110"/>
        <end position="177"/>
    </location>
</feature>
<dbReference type="SMART" id="SM00091">
    <property type="entry name" value="PAS"/>
    <property type="match status" value="1"/>
</dbReference>
<sequence length="237" mass="27979">MTKSKKTKIHKKIDGQLLQMNKTFSNLKMKQKDKITGWVFEEYKKYVTEHDKVPDLLADEQIVEAVIDKINEAQIWIPDGEIYDYYGRKKPQLQKRLDNEKVIKFKSYVSFYKSIVDQDRASVVICNLKHEIIYMNPAAVTSYEKRGGDKLIGRSLLDCHNPESRDKIQQVVDWFAADESHNIVYTFHNEKQNKDVYMVALRDEGKLIGYYEKHEYRNVVVLCQDLVQVKMRNFSPF</sequence>
<proteinExistence type="predicted"/>
<dbReference type="InterPro" id="IPR035965">
    <property type="entry name" value="PAS-like_dom_sf"/>
</dbReference>
<dbReference type="Gene3D" id="3.30.450.20">
    <property type="entry name" value="PAS domain"/>
    <property type="match status" value="1"/>
</dbReference>
<accession>A0A844KTP4</accession>
<gene>
    <name evidence="2" type="ORF">GMD30_16200</name>
</gene>
<comment type="caution">
    <text evidence="2">The sequence shown here is derived from an EMBL/GenBank/DDBJ whole genome shotgun (WGS) entry which is preliminary data.</text>
</comment>
<dbReference type="Proteomes" id="UP000446657">
    <property type="component" value="Unassembled WGS sequence"/>
</dbReference>
<protein>
    <recommendedName>
        <fullName evidence="1">PAS domain-containing protein</fullName>
    </recommendedName>
</protein>
<dbReference type="AlphaFoldDB" id="A0A844KTP4"/>
<reference evidence="2 3" key="1">
    <citation type="journal article" date="2019" name="Nat. Med.">
        <title>A library of human gut bacterial isolates paired with longitudinal multiomics data enables mechanistic microbiome research.</title>
        <authorList>
            <person name="Poyet M."/>
            <person name="Groussin M."/>
            <person name="Gibbons S.M."/>
            <person name="Avila-Pacheco J."/>
            <person name="Jiang X."/>
            <person name="Kearney S.M."/>
            <person name="Perrotta A.R."/>
            <person name="Berdy B."/>
            <person name="Zhao S."/>
            <person name="Lieberman T.D."/>
            <person name="Swanson P.K."/>
            <person name="Smith M."/>
            <person name="Roesemann S."/>
            <person name="Alexander J.E."/>
            <person name="Rich S.A."/>
            <person name="Livny J."/>
            <person name="Vlamakis H."/>
            <person name="Clish C."/>
            <person name="Bullock K."/>
            <person name="Deik A."/>
            <person name="Scott J."/>
            <person name="Pierce K.A."/>
            <person name="Xavier R.J."/>
            <person name="Alm E.J."/>
        </authorList>
    </citation>
    <scope>NUCLEOTIDE SEQUENCE [LARGE SCALE GENOMIC DNA]</scope>
    <source>
        <strain evidence="2 3">BIOML-A1</strain>
    </source>
</reference>
<dbReference type="EMBL" id="WNAL01000056">
    <property type="protein sequence ID" value="MTR83173.1"/>
    <property type="molecule type" value="Genomic_DNA"/>
</dbReference>
<evidence type="ECO:0000313" key="3">
    <source>
        <dbReference type="Proteomes" id="UP000446657"/>
    </source>
</evidence>
<dbReference type="SUPFAM" id="SSF55785">
    <property type="entry name" value="PYP-like sensor domain (PAS domain)"/>
    <property type="match status" value="1"/>
</dbReference>
<evidence type="ECO:0000313" key="2">
    <source>
        <dbReference type="EMBL" id="MTR83173.1"/>
    </source>
</evidence>
<name>A0A844KTP4_9FIRM</name>
<dbReference type="InterPro" id="IPR000014">
    <property type="entry name" value="PAS"/>
</dbReference>